<dbReference type="GO" id="GO:0006260">
    <property type="term" value="P:DNA replication"/>
    <property type="evidence" value="ECO:0007669"/>
    <property type="project" value="TreeGrafter"/>
</dbReference>
<dbReference type="AlphaFoldDB" id="A0A4P2QIZ4"/>
<dbReference type="CDD" id="cd00009">
    <property type="entry name" value="AAA"/>
    <property type="match status" value="1"/>
</dbReference>
<dbReference type="PANTHER" id="PTHR30050:SF4">
    <property type="entry name" value="ATP-BINDING PROTEIN RV3427C IN INSERTION SEQUENCE-RELATED"/>
    <property type="match status" value="1"/>
</dbReference>
<dbReference type="InterPro" id="IPR002611">
    <property type="entry name" value="IstB_ATP-bd"/>
</dbReference>
<dbReference type="Proteomes" id="UP000295497">
    <property type="component" value="Chromosome"/>
</dbReference>
<gene>
    <name evidence="2" type="ORF">SOCE836_017090</name>
</gene>
<dbReference type="SUPFAM" id="SSF52540">
    <property type="entry name" value="P-loop containing nucleoside triphosphate hydrolases"/>
    <property type="match status" value="1"/>
</dbReference>
<feature type="domain" description="AAA+ ATPase" evidence="1">
    <location>
        <begin position="92"/>
        <end position="226"/>
    </location>
</feature>
<accession>A0A4P2QIZ4</accession>
<protein>
    <submittedName>
        <fullName evidence="2">ATPase AAA</fullName>
    </submittedName>
</protein>
<dbReference type="Pfam" id="PF01695">
    <property type="entry name" value="IstB_IS21"/>
    <property type="match status" value="1"/>
</dbReference>
<dbReference type="Gene3D" id="3.40.50.300">
    <property type="entry name" value="P-loop containing nucleotide triphosphate hydrolases"/>
    <property type="match status" value="1"/>
</dbReference>
<sequence>MTDLTPTETKDRLKSLGLFGLLACWEQLADKPWLREVLAIEERERHKRSLERRLKNSRVAAFKPMADFDWSWPKKIDREAVDDLFGLGFLTTGHNAVLVGPNGVGKTMILKNLAHQAVVRGHTVRFSTASDMLSDLAAQESSAALARRLRRYTIPALLCIDEVGYLSYDSRYADLLFEVVTRRYDAQKPLLLSTNKAFADWGQVFPHAACVVTLVDRLVHRAEVIEIEAESYRLKEAKELSATRTKQRRSKKH</sequence>
<evidence type="ECO:0000259" key="1">
    <source>
        <dbReference type="SMART" id="SM00382"/>
    </source>
</evidence>
<dbReference type="InterPro" id="IPR003593">
    <property type="entry name" value="AAA+_ATPase"/>
</dbReference>
<dbReference type="RefSeq" id="WP_129573752.1">
    <property type="nucleotide sequence ID" value="NZ_CP012672.1"/>
</dbReference>
<evidence type="ECO:0000313" key="2">
    <source>
        <dbReference type="EMBL" id="AUX29618.1"/>
    </source>
</evidence>
<dbReference type="InterPro" id="IPR028350">
    <property type="entry name" value="DNAC/IstB-like"/>
</dbReference>
<dbReference type="GO" id="GO:0005524">
    <property type="term" value="F:ATP binding"/>
    <property type="evidence" value="ECO:0007669"/>
    <property type="project" value="InterPro"/>
</dbReference>
<dbReference type="SMART" id="SM00382">
    <property type="entry name" value="AAA"/>
    <property type="match status" value="1"/>
</dbReference>
<evidence type="ECO:0000313" key="3">
    <source>
        <dbReference type="Proteomes" id="UP000295497"/>
    </source>
</evidence>
<reference evidence="2 3" key="1">
    <citation type="submission" date="2015-09" db="EMBL/GenBank/DDBJ databases">
        <title>Sorangium comparison.</title>
        <authorList>
            <person name="Zaburannyi N."/>
            <person name="Bunk B."/>
            <person name="Overmann J."/>
            <person name="Mueller R."/>
        </authorList>
    </citation>
    <scope>NUCLEOTIDE SEQUENCE [LARGE SCALE GENOMIC DNA]</scope>
    <source>
        <strain evidence="2 3">So ce836</strain>
    </source>
</reference>
<dbReference type="PIRSF" id="PIRSF003073">
    <property type="entry name" value="DNAC_TnpB_IstB"/>
    <property type="match status" value="1"/>
</dbReference>
<name>A0A4P2QIZ4_SORCE</name>
<proteinExistence type="predicted"/>
<dbReference type="InterPro" id="IPR027417">
    <property type="entry name" value="P-loop_NTPase"/>
</dbReference>
<dbReference type="EMBL" id="CP012672">
    <property type="protein sequence ID" value="AUX29618.1"/>
    <property type="molecule type" value="Genomic_DNA"/>
</dbReference>
<dbReference type="PANTHER" id="PTHR30050">
    <property type="entry name" value="CHROMOSOMAL REPLICATION INITIATOR PROTEIN DNAA"/>
    <property type="match status" value="1"/>
</dbReference>
<organism evidence="2 3">
    <name type="scientific">Sorangium cellulosum</name>
    <name type="common">Polyangium cellulosum</name>
    <dbReference type="NCBI Taxonomy" id="56"/>
    <lineage>
        <taxon>Bacteria</taxon>
        <taxon>Pseudomonadati</taxon>
        <taxon>Myxococcota</taxon>
        <taxon>Polyangia</taxon>
        <taxon>Polyangiales</taxon>
        <taxon>Polyangiaceae</taxon>
        <taxon>Sorangium</taxon>
    </lineage>
</organism>